<comment type="similarity">
    <text evidence="2">Belongs to the autoinducer-2 exporter (AI-2E) (TC 2.A.86) family.</text>
</comment>
<dbReference type="Pfam" id="PF01594">
    <property type="entry name" value="AI-2E_transport"/>
    <property type="match status" value="1"/>
</dbReference>
<evidence type="ECO:0000256" key="2">
    <source>
        <dbReference type="ARBA" id="ARBA00009773"/>
    </source>
</evidence>
<feature type="transmembrane region" description="Helical" evidence="6">
    <location>
        <begin position="18"/>
        <end position="35"/>
    </location>
</feature>
<feature type="transmembrane region" description="Helical" evidence="6">
    <location>
        <begin position="310"/>
        <end position="335"/>
    </location>
</feature>
<feature type="transmembrane region" description="Helical" evidence="6">
    <location>
        <begin position="235"/>
        <end position="263"/>
    </location>
</feature>
<evidence type="ECO:0000313" key="8">
    <source>
        <dbReference type="Proteomes" id="UP001318321"/>
    </source>
</evidence>
<feature type="transmembrane region" description="Helical" evidence="6">
    <location>
        <begin position="41"/>
        <end position="59"/>
    </location>
</feature>
<feature type="transmembrane region" description="Helical" evidence="6">
    <location>
        <begin position="71"/>
        <end position="92"/>
    </location>
</feature>
<evidence type="ECO:0000256" key="5">
    <source>
        <dbReference type="ARBA" id="ARBA00023136"/>
    </source>
</evidence>
<dbReference type="Proteomes" id="UP001318321">
    <property type="component" value="Unassembled WGS sequence"/>
</dbReference>
<feature type="transmembrane region" description="Helical" evidence="6">
    <location>
        <begin position="146"/>
        <end position="172"/>
    </location>
</feature>
<evidence type="ECO:0000256" key="4">
    <source>
        <dbReference type="ARBA" id="ARBA00022989"/>
    </source>
</evidence>
<keyword evidence="5 6" id="KW-0472">Membrane</keyword>
<dbReference type="RefSeq" id="WP_167114818.1">
    <property type="nucleotide sequence ID" value="NZ_JAAQTO010000030.1"/>
</dbReference>
<sequence length="354" mass="37756">MADKESGVKTISRYTRRVMIAIGLAALVAVLLYFANQLLDVMLLVFAGILAAVAIDGVVRLCQRYLPIGRRWALAIALLLVCLALGGTGALVGPRLMAQLPQLVQQLPQALLRLVEVVQELPGVATALEEVEDPARLLGEPVFNRFTALFSSTLGGIASFLLILLVGFYLVLSPGEYVDNVVQLFPPARRVRLRQVLYMQGRSLRLWLLSRLVSMLFVGIAIALGLMFLDVPMAGALGLIAGLLTFIPYLGPILGAIPTVLIAFLQAPELALYAIALYVTVETLESNIVMPLAAKGMVRLPPAFTVVVQLAGAAVAGVAGVILATPLAVVAVVAVQMLYVEDVLGDDVEVLGQR</sequence>
<dbReference type="PANTHER" id="PTHR21716">
    <property type="entry name" value="TRANSMEMBRANE PROTEIN"/>
    <property type="match status" value="1"/>
</dbReference>
<dbReference type="EMBL" id="JAAQTO010000030">
    <property type="protein sequence ID" value="NIC06143.1"/>
    <property type="molecule type" value="Genomic_DNA"/>
</dbReference>
<organism evidence="7 8">
    <name type="scientific">Billgrantia bachuensis</name>
    <dbReference type="NCBI Taxonomy" id="2717286"/>
    <lineage>
        <taxon>Bacteria</taxon>
        <taxon>Pseudomonadati</taxon>
        <taxon>Pseudomonadota</taxon>
        <taxon>Gammaproteobacteria</taxon>
        <taxon>Oceanospirillales</taxon>
        <taxon>Halomonadaceae</taxon>
        <taxon>Billgrantia</taxon>
    </lineage>
</organism>
<keyword evidence="3 6" id="KW-0812">Transmembrane</keyword>
<dbReference type="InterPro" id="IPR002549">
    <property type="entry name" value="AI-2E-like"/>
</dbReference>
<evidence type="ECO:0000256" key="1">
    <source>
        <dbReference type="ARBA" id="ARBA00004141"/>
    </source>
</evidence>
<evidence type="ECO:0000256" key="3">
    <source>
        <dbReference type="ARBA" id="ARBA00022692"/>
    </source>
</evidence>
<dbReference type="PANTHER" id="PTHR21716:SF62">
    <property type="entry name" value="TRANSPORT PROTEIN YDBI-RELATED"/>
    <property type="match status" value="1"/>
</dbReference>
<feature type="transmembrane region" description="Helical" evidence="6">
    <location>
        <begin position="270"/>
        <end position="290"/>
    </location>
</feature>
<comment type="subcellular location">
    <subcellularLocation>
        <location evidence="1">Membrane</location>
        <topology evidence="1">Multi-pass membrane protein</topology>
    </subcellularLocation>
</comment>
<keyword evidence="4 6" id="KW-1133">Transmembrane helix</keyword>
<keyword evidence="8" id="KW-1185">Reference proteome</keyword>
<gene>
    <name evidence="7" type="ORF">HBJ55_11955</name>
</gene>
<evidence type="ECO:0000256" key="6">
    <source>
        <dbReference type="SAM" id="Phobius"/>
    </source>
</evidence>
<evidence type="ECO:0000313" key="7">
    <source>
        <dbReference type="EMBL" id="NIC06143.1"/>
    </source>
</evidence>
<accession>A0ABX0PVS9</accession>
<protein>
    <submittedName>
        <fullName evidence="7">AI-2E family transporter</fullName>
    </submittedName>
</protein>
<name>A0ABX0PVS9_9GAMM</name>
<comment type="caution">
    <text evidence="7">The sequence shown here is derived from an EMBL/GenBank/DDBJ whole genome shotgun (WGS) entry which is preliminary data.</text>
</comment>
<reference evidence="7 8" key="1">
    <citation type="submission" date="2020-03" db="EMBL/GenBank/DDBJ databases">
        <title>Identification of Halomonas strains.</title>
        <authorList>
            <person name="Xiao Z."/>
            <person name="Dong F."/>
            <person name="Wang Z."/>
            <person name="Zhao J.-Y."/>
        </authorList>
    </citation>
    <scope>NUCLEOTIDE SEQUENCE [LARGE SCALE GENOMIC DNA]</scope>
    <source>
        <strain evidence="7 8">DX6</strain>
    </source>
</reference>
<proteinExistence type="inferred from homology"/>
<feature type="transmembrane region" description="Helical" evidence="6">
    <location>
        <begin position="208"/>
        <end position="229"/>
    </location>
</feature>